<gene>
    <name evidence="3" type="ORF">SAMN02745190_00168</name>
</gene>
<dbReference type="AlphaFoldDB" id="A0A1M4SKL0"/>
<organism evidence="3 4">
    <name type="scientific">Schwartzia succinivorans DSM 10502</name>
    <dbReference type="NCBI Taxonomy" id="1123243"/>
    <lineage>
        <taxon>Bacteria</taxon>
        <taxon>Bacillati</taxon>
        <taxon>Bacillota</taxon>
        <taxon>Negativicutes</taxon>
        <taxon>Selenomonadales</taxon>
        <taxon>Selenomonadaceae</taxon>
        <taxon>Schwartzia</taxon>
    </lineage>
</organism>
<dbReference type="InterPro" id="IPR001173">
    <property type="entry name" value="Glyco_trans_2-like"/>
</dbReference>
<dbReference type="EMBL" id="FQUG01000002">
    <property type="protein sequence ID" value="SHE32741.1"/>
    <property type="molecule type" value="Genomic_DNA"/>
</dbReference>
<dbReference type="SUPFAM" id="SSF53448">
    <property type="entry name" value="Nucleotide-diphospho-sugar transferases"/>
    <property type="match status" value="1"/>
</dbReference>
<evidence type="ECO:0000259" key="1">
    <source>
        <dbReference type="Pfam" id="PF00535"/>
    </source>
</evidence>
<dbReference type="PANTHER" id="PTHR22916">
    <property type="entry name" value="GLYCOSYLTRANSFERASE"/>
    <property type="match status" value="1"/>
</dbReference>
<sequence length="517" mass="60368">MAEEKSIAIIIWVNDKEAGIKQREYLRALHIPDGYSAEMVEVTDALFRTEAYEKGRSQTDAKYKVYLDTKAVIINENILEDIIGIFNEDNTIGVLGLIGTEKIPTHGVCTWANKRIGKAIDYQGKKFEKGNFEADYREVMAVDGFWMATQYDLPWRTDLFHTDVYWDTAQCTEYRNAGYKVVVPKQDDYWCIADWNEQKKYDKASQEIFLDTYSKDIFPLVSVIIPTYNRPEYFKEALESALAQTYRNIEIFITDNSHNTKTKELMVQYLEKYSNIIYEHHPDFESMDNWNRARQYNNPKALYVNWLMDDDLFVPEKIEKMVDCYEQNDGIALVTSYRELIGAHGESFDNPEWKPAFNQTTRADGEAMGREIFVLGQNFVGEPTTVLIKKEYLHNNDLGFSGEEGKYFISDFPTWLACLQHGDLFYIREPLSLFRMHEGQSQRTPRSMLIGAICWGLEIEYAYKNKLYLHTLEDFEKALISWMKTVIFVFVTVREKQYESDSIDVLKALLSRLVIMK</sequence>
<dbReference type="InterPro" id="IPR059123">
    <property type="entry name" value="StrF_dom"/>
</dbReference>
<keyword evidence="3" id="KW-0808">Transferase</keyword>
<dbReference type="RefSeq" id="WP_072934294.1">
    <property type="nucleotide sequence ID" value="NZ_FQUG01000002.1"/>
</dbReference>
<evidence type="ECO:0000259" key="2">
    <source>
        <dbReference type="Pfam" id="PF13712"/>
    </source>
</evidence>
<feature type="domain" description="Streptomycin biosynthesis protein StrF" evidence="2">
    <location>
        <begin position="8"/>
        <end position="213"/>
    </location>
</feature>
<accession>A0A1M4SKL0</accession>
<protein>
    <submittedName>
        <fullName evidence="3">Glycosyl transferase family 2</fullName>
    </submittedName>
</protein>
<dbReference type="Pfam" id="PF00535">
    <property type="entry name" value="Glycos_transf_2"/>
    <property type="match status" value="1"/>
</dbReference>
<reference evidence="3 4" key="1">
    <citation type="submission" date="2016-11" db="EMBL/GenBank/DDBJ databases">
        <authorList>
            <person name="Jaros S."/>
            <person name="Januszkiewicz K."/>
            <person name="Wedrychowicz H."/>
        </authorList>
    </citation>
    <scope>NUCLEOTIDE SEQUENCE [LARGE SCALE GENOMIC DNA]</scope>
    <source>
        <strain evidence="3 4">DSM 10502</strain>
    </source>
</reference>
<name>A0A1M4SKL0_9FIRM</name>
<dbReference type="PANTHER" id="PTHR22916:SF3">
    <property type="entry name" value="UDP-GLCNAC:BETAGAL BETA-1,3-N-ACETYLGLUCOSAMINYLTRANSFERASE-LIKE PROTEIN 1"/>
    <property type="match status" value="1"/>
</dbReference>
<proteinExistence type="predicted"/>
<dbReference type="GO" id="GO:0016758">
    <property type="term" value="F:hexosyltransferase activity"/>
    <property type="evidence" value="ECO:0007669"/>
    <property type="project" value="UniProtKB-ARBA"/>
</dbReference>
<dbReference type="STRING" id="1123243.SAMN02745190_00168"/>
<dbReference type="Pfam" id="PF13712">
    <property type="entry name" value="Glyco_tranf_2_5"/>
    <property type="match status" value="1"/>
</dbReference>
<dbReference type="Gene3D" id="3.90.550.10">
    <property type="entry name" value="Spore Coat Polysaccharide Biosynthesis Protein SpsA, Chain A"/>
    <property type="match status" value="2"/>
</dbReference>
<dbReference type="OrthoDB" id="396512at2"/>
<evidence type="ECO:0000313" key="4">
    <source>
        <dbReference type="Proteomes" id="UP000184404"/>
    </source>
</evidence>
<evidence type="ECO:0000313" key="3">
    <source>
        <dbReference type="EMBL" id="SHE32741.1"/>
    </source>
</evidence>
<dbReference type="Proteomes" id="UP000184404">
    <property type="component" value="Unassembled WGS sequence"/>
</dbReference>
<feature type="domain" description="Glycosyltransferase 2-like" evidence="1">
    <location>
        <begin position="222"/>
        <end position="339"/>
    </location>
</feature>
<keyword evidence="4" id="KW-1185">Reference proteome</keyword>
<dbReference type="InterPro" id="IPR029044">
    <property type="entry name" value="Nucleotide-diphossugar_trans"/>
</dbReference>